<feature type="transmembrane region" description="Helical" evidence="1">
    <location>
        <begin position="39"/>
        <end position="59"/>
    </location>
</feature>
<reference evidence="4" key="1">
    <citation type="journal article" date="2019" name="Int. J. Syst. Evol. Microbiol.">
        <title>The Global Catalogue of Microorganisms (GCM) 10K type strain sequencing project: providing services to taxonomists for standard genome sequencing and annotation.</title>
        <authorList>
            <consortium name="The Broad Institute Genomics Platform"/>
            <consortium name="The Broad Institute Genome Sequencing Center for Infectious Disease"/>
            <person name="Wu L."/>
            <person name="Ma J."/>
        </authorList>
    </citation>
    <scope>NUCLEOTIDE SEQUENCE [LARGE SCALE GENOMIC DNA]</scope>
    <source>
        <strain evidence="4">KCTC 52438</strain>
    </source>
</reference>
<gene>
    <name evidence="3" type="ORF">ACFOEK_20270</name>
</gene>
<evidence type="ECO:0000313" key="3">
    <source>
        <dbReference type="EMBL" id="MFC3153387.1"/>
    </source>
</evidence>
<dbReference type="InterPro" id="IPR032816">
    <property type="entry name" value="VTT_dom"/>
</dbReference>
<dbReference type="EMBL" id="JBHRSZ010000009">
    <property type="protein sequence ID" value="MFC3153387.1"/>
    <property type="molecule type" value="Genomic_DNA"/>
</dbReference>
<organism evidence="3 4">
    <name type="scientific">Litoribrevibacter euphylliae</name>
    <dbReference type="NCBI Taxonomy" id="1834034"/>
    <lineage>
        <taxon>Bacteria</taxon>
        <taxon>Pseudomonadati</taxon>
        <taxon>Pseudomonadota</taxon>
        <taxon>Gammaproteobacteria</taxon>
        <taxon>Oceanospirillales</taxon>
        <taxon>Oceanospirillaceae</taxon>
        <taxon>Litoribrevibacter</taxon>
    </lineage>
</organism>
<keyword evidence="1" id="KW-0472">Membrane</keyword>
<dbReference type="RefSeq" id="WP_386723308.1">
    <property type="nucleotide sequence ID" value="NZ_JBHRSZ010000009.1"/>
</dbReference>
<name>A0ABV7HQ14_9GAMM</name>
<keyword evidence="1" id="KW-0812">Transmembrane</keyword>
<accession>A0ABV7HQ14</accession>
<feature type="domain" description="VTT" evidence="2">
    <location>
        <begin position="24"/>
        <end position="138"/>
    </location>
</feature>
<protein>
    <submittedName>
        <fullName evidence="3">YqaA family protein</fullName>
    </submittedName>
</protein>
<dbReference type="PANTHER" id="PTHR42709">
    <property type="entry name" value="ALKALINE PHOSPHATASE LIKE PROTEIN"/>
    <property type="match status" value="1"/>
</dbReference>
<comment type="caution">
    <text evidence="3">The sequence shown here is derived from an EMBL/GenBank/DDBJ whole genome shotgun (WGS) entry which is preliminary data.</text>
</comment>
<dbReference type="Proteomes" id="UP001595476">
    <property type="component" value="Unassembled WGS sequence"/>
</dbReference>
<dbReference type="Pfam" id="PF09335">
    <property type="entry name" value="VTT_dom"/>
    <property type="match status" value="1"/>
</dbReference>
<evidence type="ECO:0000313" key="4">
    <source>
        <dbReference type="Proteomes" id="UP001595476"/>
    </source>
</evidence>
<keyword evidence="1" id="KW-1133">Transmembrane helix</keyword>
<dbReference type="InterPro" id="IPR051311">
    <property type="entry name" value="DedA_domain"/>
</dbReference>
<dbReference type="PANTHER" id="PTHR42709:SF4">
    <property type="entry name" value="INNER MEMBRANE PROTEIN YQAA"/>
    <property type="match status" value="1"/>
</dbReference>
<evidence type="ECO:0000256" key="1">
    <source>
        <dbReference type="SAM" id="Phobius"/>
    </source>
</evidence>
<feature type="transmembrane region" description="Helical" evidence="1">
    <location>
        <begin position="117"/>
        <end position="140"/>
    </location>
</feature>
<evidence type="ECO:0000259" key="2">
    <source>
        <dbReference type="Pfam" id="PF09335"/>
    </source>
</evidence>
<proteinExistence type="predicted"/>
<feature type="transmembrane region" description="Helical" evidence="1">
    <location>
        <begin position="6"/>
        <end position="32"/>
    </location>
</feature>
<sequence>MFWDYLLLFLSAFGAATILPFYSEVVLVGLLIKSPDQWVTLWFVASLGNTLGAWVNWYIGLYLLHYKDSKYFPFKGRALDTAQAWFQKYGVWSLLMAWAPIGGDAITFIAGVMRVKLGVFLTLTFIGKALRYLILVAATLELGLLELLSE</sequence>
<keyword evidence="4" id="KW-1185">Reference proteome</keyword>
<feature type="transmembrane region" description="Helical" evidence="1">
    <location>
        <begin position="89"/>
        <end position="110"/>
    </location>
</feature>